<evidence type="ECO:0000259" key="1">
    <source>
        <dbReference type="SMART" id="SM01078"/>
    </source>
</evidence>
<sequence length="150" mass="16184">MVRIGIITCGNMTNDLACSSVGCLEDSYASKGKFSRYAVRGGAQVAGIISCSGCPTLRAPEKILKRVRTLAVSGVEAIHFAYCLEHNCPFKSKYRSILQSEFPNIEFISGTHEVPDEKQAADLDAFVKNALCQQSTSMADLIESLNGGSR</sequence>
<name>A0ABS0YP13_9BACT</name>
<feature type="domain" description="CGGC" evidence="1">
    <location>
        <begin position="3"/>
        <end position="112"/>
    </location>
</feature>
<proteinExistence type="predicted"/>
<protein>
    <submittedName>
        <fullName evidence="2">CGGC domain-containing protein</fullName>
    </submittedName>
</protein>
<dbReference type="RefSeq" id="WP_199394209.1">
    <property type="nucleotide sequence ID" value="NZ_JAEMHK010000003.1"/>
</dbReference>
<gene>
    <name evidence="2" type="ORF">JFN90_06105</name>
</gene>
<dbReference type="Pfam" id="PF08821">
    <property type="entry name" value="CGGC"/>
    <property type="match status" value="1"/>
</dbReference>
<accession>A0ABS0YP13</accession>
<dbReference type="EMBL" id="JAEMHK010000003">
    <property type="protein sequence ID" value="MBJ6799707.1"/>
    <property type="molecule type" value="Genomic_DNA"/>
</dbReference>
<evidence type="ECO:0000313" key="3">
    <source>
        <dbReference type="Proteomes" id="UP000641025"/>
    </source>
</evidence>
<dbReference type="Proteomes" id="UP000641025">
    <property type="component" value="Unassembled WGS sequence"/>
</dbReference>
<comment type="caution">
    <text evidence="2">The sequence shown here is derived from an EMBL/GenBank/DDBJ whole genome shotgun (WGS) entry which is preliminary data.</text>
</comment>
<evidence type="ECO:0000313" key="2">
    <source>
        <dbReference type="EMBL" id="MBJ6799707.1"/>
    </source>
</evidence>
<organism evidence="2 3">
    <name type="scientific">Geomonas propionica</name>
    <dbReference type="NCBI Taxonomy" id="2798582"/>
    <lineage>
        <taxon>Bacteria</taxon>
        <taxon>Pseudomonadati</taxon>
        <taxon>Thermodesulfobacteriota</taxon>
        <taxon>Desulfuromonadia</taxon>
        <taxon>Geobacterales</taxon>
        <taxon>Geobacteraceae</taxon>
        <taxon>Geomonas</taxon>
    </lineage>
</organism>
<reference evidence="2 3" key="1">
    <citation type="submission" date="2020-12" db="EMBL/GenBank/DDBJ databases">
        <title>Geomonas sp. Red259, isolated from paddy soil.</title>
        <authorList>
            <person name="Xu Z."/>
            <person name="Zhang Z."/>
            <person name="Masuda Y."/>
            <person name="Itoh H."/>
            <person name="Senoo K."/>
        </authorList>
    </citation>
    <scope>NUCLEOTIDE SEQUENCE [LARGE SCALE GENOMIC DNA]</scope>
    <source>
        <strain evidence="2 3">Red259</strain>
    </source>
</reference>
<dbReference type="InterPro" id="IPR014925">
    <property type="entry name" value="CGGC_dom"/>
</dbReference>
<dbReference type="SMART" id="SM01078">
    <property type="entry name" value="CGGC"/>
    <property type="match status" value="1"/>
</dbReference>
<keyword evidence="3" id="KW-1185">Reference proteome</keyword>